<keyword evidence="1" id="KW-0732">Signal</keyword>
<dbReference type="RefSeq" id="WP_168552815.1">
    <property type="nucleotide sequence ID" value="NZ_JAAWWL010000002.1"/>
</dbReference>
<dbReference type="PANTHER" id="PTHR32060">
    <property type="entry name" value="TAIL-SPECIFIC PROTEASE"/>
    <property type="match status" value="1"/>
</dbReference>
<dbReference type="InterPro" id="IPR029045">
    <property type="entry name" value="ClpP/crotonase-like_dom_sf"/>
</dbReference>
<protein>
    <submittedName>
        <fullName evidence="3">Carboxyl-terminal protease</fullName>
    </submittedName>
</protein>
<dbReference type="EMBL" id="JAAWWL010000002">
    <property type="protein sequence ID" value="NKI32627.1"/>
    <property type="molecule type" value="Genomic_DNA"/>
</dbReference>
<dbReference type="Gene3D" id="2.30.42.10">
    <property type="match status" value="1"/>
</dbReference>
<proteinExistence type="predicted"/>
<dbReference type="InterPro" id="IPR041613">
    <property type="entry name" value="Pept_S41_N"/>
</dbReference>
<dbReference type="SMART" id="SM00245">
    <property type="entry name" value="TSPc"/>
    <property type="match status" value="1"/>
</dbReference>
<keyword evidence="4" id="KW-1185">Reference proteome</keyword>
<comment type="caution">
    <text evidence="3">The sequence shown here is derived from an EMBL/GenBank/DDBJ whole genome shotgun (WGS) entry which is preliminary data.</text>
</comment>
<evidence type="ECO:0000256" key="1">
    <source>
        <dbReference type="SAM" id="SignalP"/>
    </source>
</evidence>
<dbReference type="PROSITE" id="PS51257">
    <property type="entry name" value="PROKAR_LIPOPROTEIN"/>
    <property type="match status" value="1"/>
</dbReference>
<feature type="chain" id="PRO_5046600292" evidence="1">
    <location>
        <begin position="23"/>
        <end position="490"/>
    </location>
</feature>
<dbReference type="GO" id="GO:0006508">
    <property type="term" value="P:proteolysis"/>
    <property type="evidence" value="ECO:0007669"/>
    <property type="project" value="UniProtKB-KW"/>
</dbReference>
<dbReference type="Pfam" id="PF03572">
    <property type="entry name" value="Peptidase_S41"/>
    <property type="match status" value="1"/>
</dbReference>
<dbReference type="Pfam" id="PF18294">
    <property type="entry name" value="Pept_S41_N"/>
    <property type="match status" value="1"/>
</dbReference>
<feature type="domain" description="Tail specific protease" evidence="2">
    <location>
        <begin position="197"/>
        <end position="424"/>
    </location>
</feature>
<evidence type="ECO:0000259" key="2">
    <source>
        <dbReference type="SMART" id="SM00245"/>
    </source>
</evidence>
<sequence>MKKLFYLLFGSLLFLASCNNDDDGLNIDGNPDPTNTDVTVQNFIWQAMNLWYFWQQDVPDLADNRFSTDEEYTTFLAGTSDPEDFIQSILFQEDRFTFYNSDYTTLVNNLNGVSKSNGLEFSLRFTDASQNEIVGIVEYIVEGSDAATKAIQRGDIFTRAEGQVLTINNYIDLLFEGTDTYTLTLAEFQNGTLVETGEEVTLTKFEGLEENPILIADTFDVNGTTVAYLMYNRFNRNFNSELNDAFGQFIAAGATELIVDFRYNPGGSVNTSRLLASMIYGTNTNELYIRQRWNDKLQEAFEGNLEDFFANNVNGQTLNSMNLSKVYVITSSGTASASELVINGLEPYIDVVIVGETTRGKNEFSITLVDDPEREGSPFVYTSSREDQINPDNSWAIQPLVGRNENADGFSDYTNGIQPDIVLEEDITNLGVLGDPTEPLLARALQEFDGGLDSKQNFEVKVSSRFFTSSKMEGPLKDNMFYDIPKAFFE</sequence>
<evidence type="ECO:0000313" key="4">
    <source>
        <dbReference type="Proteomes" id="UP000718451"/>
    </source>
</evidence>
<reference evidence="3 4" key="1">
    <citation type="submission" date="2020-04" db="EMBL/GenBank/DDBJ databases">
        <authorList>
            <person name="Yoon J."/>
        </authorList>
    </citation>
    <scope>NUCLEOTIDE SEQUENCE [LARGE SCALE GENOMIC DNA]</scope>
    <source>
        <strain evidence="3 4">DJ-13</strain>
    </source>
</reference>
<dbReference type="Gene3D" id="3.30.750.170">
    <property type="match status" value="1"/>
</dbReference>
<dbReference type="CDD" id="cd07561">
    <property type="entry name" value="Peptidase_S41_CPP_like"/>
    <property type="match status" value="1"/>
</dbReference>
<keyword evidence="3" id="KW-0645">Protease</keyword>
<keyword evidence="3" id="KW-0378">Hydrolase</keyword>
<gene>
    <name evidence="3" type="ORF">HCU67_11785</name>
</gene>
<organism evidence="3 4">
    <name type="scientific">Croceivirga thetidis</name>
    <dbReference type="NCBI Taxonomy" id="2721623"/>
    <lineage>
        <taxon>Bacteria</taxon>
        <taxon>Pseudomonadati</taxon>
        <taxon>Bacteroidota</taxon>
        <taxon>Flavobacteriia</taxon>
        <taxon>Flavobacteriales</taxon>
        <taxon>Flavobacteriaceae</taxon>
        <taxon>Croceivirga</taxon>
    </lineage>
</organism>
<evidence type="ECO:0000313" key="3">
    <source>
        <dbReference type="EMBL" id="NKI32627.1"/>
    </source>
</evidence>
<dbReference type="GO" id="GO:0008233">
    <property type="term" value="F:peptidase activity"/>
    <property type="evidence" value="ECO:0007669"/>
    <property type="project" value="UniProtKB-KW"/>
</dbReference>
<dbReference type="Gene3D" id="3.90.226.10">
    <property type="entry name" value="2-enoyl-CoA Hydratase, Chain A, domain 1"/>
    <property type="match status" value="1"/>
</dbReference>
<dbReference type="InterPro" id="IPR036034">
    <property type="entry name" value="PDZ_sf"/>
</dbReference>
<name>A0ABX1GRP8_9FLAO</name>
<accession>A0ABX1GRP8</accession>
<dbReference type="InterPro" id="IPR005151">
    <property type="entry name" value="Tail-specific_protease"/>
</dbReference>
<dbReference type="SUPFAM" id="SSF52096">
    <property type="entry name" value="ClpP/crotonase"/>
    <property type="match status" value="1"/>
</dbReference>
<feature type="signal peptide" evidence="1">
    <location>
        <begin position="1"/>
        <end position="22"/>
    </location>
</feature>
<dbReference type="Proteomes" id="UP000718451">
    <property type="component" value="Unassembled WGS sequence"/>
</dbReference>
<dbReference type="PANTHER" id="PTHR32060:SF30">
    <property type="entry name" value="CARBOXY-TERMINAL PROCESSING PROTEASE CTPA"/>
    <property type="match status" value="1"/>
</dbReference>